<evidence type="ECO:0000313" key="4">
    <source>
        <dbReference type="Proteomes" id="UP000515312"/>
    </source>
</evidence>
<organism evidence="3 4">
    <name type="scientific">Alloacidobacterium dinghuense</name>
    <dbReference type="NCBI Taxonomy" id="2763107"/>
    <lineage>
        <taxon>Bacteria</taxon>
        <taxon>Pseudomonadati</taxon>
        <taxon>Acidobacteriota</taxon>
        <taxon>Terriglobia</taxon>
        <taxon>Terriglobales</taxon>
        <taxon>Acidobacteriaceae</taxon>
        <taxon>Alloacidobacterium</taxon>
    </lineage>
</organism>
<dbReference type="AlphaFoldDB" id="A0A7G8BE54"/>
<name>A0A7G8BE54_9BACT</name>
<protein>
    <submittedName>
        <fullName evidence="3">ATP-binding protein</fullName>
    </submittedName>
</protein>
<dbReference type="InterPro" id="IPR027417">
    <property type="entry name" value="P-loop_NTPase"/>
</dbReference>
<dbReference type="Proteomes" id="UP000515312">
    <property type="component" value="Chromosome"/>
</dbReference>
<accession>A0A7G8BE54</accession>
<proteinExistence type="predicted"/>
<dbReference type="PANTHER" id="PTHR10039">
    <property type="entry name" value="AMELOGENIN"/>
    <property type="match status" value="1"/>
</dbReference>
<keyword evidence="3" id="KW-0547">Nucleotide-binding</keyword>
<dbReference type="KEGG" id="adin:H7849_17105"/>
<dbReference type="InterPro" id="IPR059206">
    <property type="entry name" value="Sll1717-like"/>
</dbReference>
<keyword evidence="1" id="KW-0677">Repeat</keyword>
<reference evidence="3 4" key="1">
    <citation type="submission" date="2020-08" db="EMBL/GenBank/DDBJ databases">
        <title>Edaphobacter telluris sp. nov. and Acidobacterium dinghuensis sp. nov., two acidobacteria isolated from forest soil.</title>
        <authorList>
            <person name="Fu J."/>
            <person name="Qiu L."/>
        </authorList>
    </citation>
    <scope>NUCLEOTIDE SEQUENCE [LARGE SCALE GENOMIC DNA]</scope>
    <source>
        <strain evidence="3">4Y35</strain>
    </source>
</reference>
<dbReference type="RefSeq" id="WP_186740965.1">
    <property type="nucleotide sequence ID" value="NZ_CP060394.1"/>
</dbReference>
<sequence length="827" mass="92814">MDLSKEFDFSKEFIVTPTVAALRDFLSRPGARHAFLIGAPGTGKTAVLQFLANSFRAENCLVVMVRLRDIDTSNQLFVQIARAFLDQTQAQDKPLESDPLDQIRVQFANQFTVLQDLSRAAELLERIIQLVIERTGIKSRAYIFLDGLDEVYEAGDIVVAVESLAERLSSASMVVTSDPSSKVNRLGKRTAFDAFTLTPLTQAEAVQFIRRLLPDPFLTGPALEQLVLRANGNPLLLNLFASYFLKYGDLATFEKTDTIRAVLDRLYYELLGSDQTGVDARLLLSLLVFLQPVSTDYLTEISGLPVERAQAALGKLWGSMLISSSNRQVMFAHASLAEYHLENNLITNDIDINEFKFGDEAAERDALLKKNFMPPRDLNSVTSGAKTIVLGDRGAGKSAMFRALQGLNGAASAPAAAKPGTITSASQNPASFVQQMTPDDSVTSSADGFKAVWLLYSAALAARDVDVPTTSDDQHTKAFVKDSRTILRRVGWAASIKGESRASRWTAALRSIMPEKVSLKLGPITVEPNLSRRGRGWLGSDIKIDEFIDRTDRLLQATDRRLLIVFDQIDEAFKYQRDRQEALVQGLFLAESFLSLRQAIRLVVLLRTDLFELYDIQEKNKFVSRTVRLDWTREELRKQLLQRLFSNVGLRAIMESLNVAAIESSILAQIQFRIVFPTEVEGKPFEEWLFESLKNGKNHIAPRQIILFLNLAKENAKDASRRRIPLFTEKEVAQAMTRLSELSYQEVISDFRAATAFVRNCRAGKIMEFKLEDVQTLFDEDEGSVVLQLERLERLGFLARTIVKEGDLLVPRFRVPRLFTRCWETSD</sequence>
<dbReference type="SUPFAM" id="SSF52540">
    <property type="entry name" value="P-loop containing nucleoside triphosphate hydrolases"/>
    <property type="match status" value="1"/>
</dbReference>
<feature type="domain" description="Nephrocystin 3-like N-terminal" evidence="2">
    <location>
        <begin position="24"/>
        <end position="177"/>
    </location>
</feature>
<dbReference type="GO" id="GO:0005524">
    <property type="term" value="F:ATP binding"/>
    <property type="evidence" value="ECO:0007669"/>
    <property type="project" value="UniProtKB-KW"/>
</dbReference>
<dbReference type="EMBL" id="CP060394">
    <property type="protein sequence ID" value="QNI30824.1"/>
    <property type="molecule type" value="Genomic_DNA"/>
</dbReference>
<evidence type="ECO:0000313" key="3">
    <source>
        <dbReference type="EMBL" id="QNI30824.1"/>
    </source>
</evidence>
<evidence type="ECO:0000256" key="1">
    <source>
        <dbReference type="ARBA" id="ARBA00022737"/>
    </source>
</evidence>
<dbReference type="InterPro" id="IPR056884">
    <property type="entry name" value="NPHP3-like_N"/>
</dbReference>
<dbReference type="PANTHER" id="PTHR10039:SF5">
    <property type="entry name" value="NACHT DOMAIN-CONTAINING PROTEIN"/>
    <property type="match status" value="1"/>
</dbReference>
<dbReference type="NCBIfam" id="NF047389">
    <property type="entry name" value="ATPase_Sll1717"/>
    <property type="match status" value="1"/>
</dbReference>
<evidence type="ECO:0000259" key="2">
    <source>
        <dbReference type="Pfam" id="PF24883"/>
    </source>
</evidence>
<dbReference type="Pfam" id="PF24883">
    <property type="entry name" value="NPHP3_N"/>
    <property type="match status" value="1"/>
</dbReference>
<keyword evidence="4" id="KW-1185">Reference proteome</keyword>
<dbReference type="Gene3D" id="3.40.50.300">
    <property type="entry name" value="P-loop containing nucleotide triphosphate hydrolases"/>
    <property type="match status" value="1"/>
</dbReference>
<gene>
    <name evidence="3" type="ORF">H7849_17105</name>
</gene>
<keyword evidence="3" id="KW-0067">ATP-binding</keyword>